<protein>
    <submittedName>
        <fullName evidence="2">Uncharacterized protein</fullName>
    </submittedName>
</protein>
<evidence type="ECO:0000256" key="1">
    <source>
        <dbReference type="SAM" id="MobiDB-lite"/>
    </source>
</evidence>
<feature type="compositionally biased region" description="Low complexity" evidence="1">
    <location>
        <begin position="1"/>
        <end position="24"/>
    </location>
</feature>
<name>A0A841KAU4_9HYPH</name>
<dbReference type="EMBL" id="JACHEH010000002">
    <property type="protein sequence ID" value="MBB6167126.1"/>
    <property type="molecule type" value="Genomic_DNA"/>
</dbReference>
<reference evidence="2 3" key="1">
    <citation type="submission" date="2020-08" db="EMBL/GenBank/DDBJ databases">
        <title>Genomic Encyclopedia of Type Strains, Phase IV (KMG-IV): sequencing the most valuable type-strain genomes for metagenomic binning, comparative biology and taxonomic classification.</title>
        <authorList>
            <person name="Goeker M."/>
        </authorList>
    </citation>
    <scope>NUCLEOTIDE SEQUENCE [LARGE SCALE GENOMIC DNA]</scope>
    <source>
        <strain evidence="2 3">DSM 101465</strain>
    </source>
</reference>
<evidence type="ECO:0000313" key="2">
    <source>
        <dbReference type="EMBL" id="MBB6167126.1"/>
    </source>
</evidence>
<gene>
    <name evidence="2" type="ORF">HNQ73_000744</name>
</gene>
<organism evidence="2 3">
    <name type="scientific">Chelatococcus composti</name>
    <dbReference type="NCBI Taxonomy" id="1743235"/>
    <lineage>
        <taxon>Bacteria</taxon>
        <taxon>Pseudomonadati</taxon>
        <taxon>Pseudomonadota</taxon>
        <taxon>Alphaproteobacteria</taxon>
        <taxon>Hyphomicrobiales</taxon>
        <taxon>Chelatococcaceae</taxon>
        <taxon>Chelatococcus</taxon>
    </lineage>
</organism>
<dbReference type="AlphaFoldDB" id="A0A841KAU4"/>
<dbReference type="Proteomes" id="UP000588017">
    <property type="component" value="Unassembled WGS sequence"/>
</dbReference>
<keyword evidence="3" id="KW-1185">Reference proteome</keyword>
<comment type="caution">
    <text evidence="2">The sequence shown here is derived from an EMBL/GenBank/DDBJ whole genome shotgun (WGS) entry which is preliminary data.</text>
</comment>
<feature type="region of interest" description="Disordered" evidence="1">
    <location>
        <begin position="1"/>
        <end position="54"/>
    </location>
</feature>
<accession>A0A841KAU4</accession>
<proteinExistence type="predicted"/>
<sequence length="263" mass="28043">MTTANAGATATAATTQTTTSTSNGSGSGMPASTAAVAPEGFAGASPPDRPQRPDWLAEQFWDAEKGEIKGADLKAYLDDLAAFKAAEDSRRAAVPEKPDAYELKLPADWKAPDGFDFQLDANDPMVNFGRQIAHQLGLDQAGFERLVGEYAKHQIAELQKIEALKGKQIEALGPKGADRVAAVKNFLTAKLGPEVMPFFEHLLQFAPAVEGLERLIRTVTSGGPGFTQAGREKAGAGQIEGWDRMTPAQKFMAARQRLGMARG</sequence>
<dbReference type="RefSeq" id="WP_183332403.1">
    <property type="nucleotide sequence ID" value="NZ_BMHX01000002.1"/>
</dbReference>
<evidence type="ECO:0000313" key="3">
    <source>
        <dbReference type="Proteomes" id="UP000588017"/>
    </source>
</evidence>